<feature type="domain" description="UvrC family homology region profile" evidence="3">
    <location>
        <begin position="321"/>
        <end position="471"/>
    </location>
</feature>
<dbReference type="Gene3D" id="1.10.150.20">
    <property type="entry name" value="5' to 3' exonuclease, C-terminal subdomain"/>
    <property type="match status" value="1"/>
</dbReference>
<evidence type="ECO:0000256" key="2">
    <source>
        <dbReference type="SAM" id="MobiDB-lite"/>
    </source>
</evidence>
<evidence type="ECO:0000256" key="1">
    <source>
        <dbReference type="ARBA" id="ARBA00023236"/>
    </source>
</evidence>
<dbReference type="InterPro" id="IPR003583">
    <property type="entry name" value="Hlx-hairpin-Hlx_DNA-bd_motif"/>
</dbReference>
<dbReference type="PANTHER" id="PTHR30562:SF1">
    <property type="entry name" value="UVRABC SYSTEM PROTEIN C"/>
    <property type="match status" value="1"/>
</dbReference>
<dbReference type="InterPro" id="IPR001162">
    <property type="entry name" value="UvrC_RNase_H_dom"/>
</dbReference>
<feature type="compositionally biased region" description="Low complexity" evidence="2">
    <location>
        <begin position="150"/>
        <end position="159"/>
    </location>
</feature>
<feature type="region of interest" description="Disordered" evidence="2">
    <location>
        <begin position="133"/>
        <end position="176"/>
    </location>
</feature>
<accession>A0A9D1WGQ4</accession>
<protein>
    <recommendedName>
        <fullName evidence="3">UvrC family homology region profile domain-containing protein</fullName>
    </recommendedName>
</protein>
<comment type="caution">
    <text evidence="4">The sequence shown here is derived from an EMBL/GenBank/DDBJ whole genome shotgun (WGS) entry which is preliminary data.</text>
</comment>
<dbReference type="Gene3D" id="3.30.420.340">
    <property type="entry name" value="UvrC, RNAse H endonuclease domain"/>
    <property type="match status" value="1"/>
</dbReference>
<dbReference type="PROSITE" id="PS50165">
    <property type="entry name" value="UVRC"/>
    <property type="match status" value="1"/>
</dbReference>
<dbReference type="Pfam" id="PF08459">
    <property type="entry name" value="UvrC_RNaseH_dom"/>
    <property type="match status" value="1"/>
</dbReference>
<dbReference type="EMBL" id="DXEV01000206">
    <property type="protein sequence ID" value="HIX57857.1"/>
    <property type="molecule type" value="Genomic_DNA"/>
</dbReference>
<dbReference type="Proteomes" id="UP000886829">
    <property type="component" value="Unassembled WGS sequence"/>
</dbReference>
<feature type="region of interest" description="Disordered" evidence="2">
    <location>
        <begin position="43"/>
        <end position="62"/>
    </location>
</feature>
<dbReference type="InterPro" id="IPR038476">
    <property type="entry name" value="UvrC_RNase_H_dom_sf"/>
</dbReference>
<dbReference type="InterPro" id="IPR050066">
    <property type="entry name" value="UvrABC_protein_C"/>
</dbReference>
<dbReference type="InterPro" id="IPR010994">
    <property type="entry name" value="RuvA_2-like"/>
</dbReference>
<keyword evidence="1" id="KW-0742">SOS response</keyword>
<name>A0A9D1WGQ4_9GAMM</name>
<dbReference type="GO" id="GO:0006281">
    <property type="term" value="P:DNA repair"/>
    <property type="evidence" value="ECO:0007669"/>
    <property type="project" value="InterPro"/>
</dbReference>
<reference evidence="4" key="1">
    <citation type="journal article" date="2021" name="PeerJ">
        <title>Extensive microbial diversity within the chicken gut microbiome revealed by metagenomics and culture.</title>
        <authorList>
            <person name="Gilroy R."/>
            <person name="Ravi A."/>
            <person name="Getino M."/>
            <person name="Pursley I."/>
            <person name="Horton D.L."/>
            <person name="Alikhan N.F."/>
            <person name="Baker D."/>
            <person name="Gharbi K."/>
            <person name="Hall N."/>
            <person name="Watson M."/>
            <person name="Adriaenssens E.M."/>
            <person name="Foster-Nyarko E."/>
            <person name="Jarju S."/>
            <person name="Secka A."/>
            <person name="Antonio M."/>
            <person name="Oren A."/>
            <person name="Chaudhuri R.R."/>
            <person name="La Ragione R."/>
            <person name="Hildebrand F."/>
            <person name="Pallen M.J."/>
        </authorList>
    </citation>
    <scope>NUCLEOTIDE SEQUENCE</scope>
    <source>
        <strain evidence="4">USASDec5-558</strain>
    </source>
</reference>
<proteinExistence type="predicted"/>
<dbReference type="PANTHER" id="PTHR30562">
    <property type="entry name" value="UVRC/OXIDOREDUCTASE"/>
    <property type="match status" value="1"/>
</dbReference>
<evidence type="ECO:0000313" key="4">
    <source>
        <dbReference type="EMBL" id="HIX57857.1"/>
    </source>
</evidence>
<dbReference type="AlphaFoldDB" id="A0A9D1WGQ4"/>
<dbReference type="GO" id="GO:0009432">
    <property type="term" value="P:SOS response"/>
    <property type="evidence" value="ECO:0007669"/>
    <property type="project" value="UniProtKB-KW"/>
</dbReference>
<evidence type="ECO:0000313" key="5">
    <source>
        <dbReference type="Proteomes" id="UP000886829"/>
    </source>
</evidence>
<gene>
    <name evidence="4" type="ORF">H9850_10370</name>
</gene>
<organism evidence="4 5">
    <name type="scientific">Candidatus Anaerobiospirillum pullistercoris</name>
    <dbReference type="NCBI Taxonomy" id="2838452"/>
    <lineage>
        <taxon>Bacteria</taxon>
        <taxon>Pseudomonadati</taxon>
        <taxon>Pseudomonadota</taxon>
        <taxon>Gammaproteobacteria</taxon>
        <taxon>Aeromonadales</taxon>
        <taxon>Succinivibrionaceae</taxon>
        <taxon>Anaerobiospirillum</taxon>
    </lineage>
</organism>
<evidence type="ECO:0000259" key="3">
    <source>
        <dbReference type="PROSITE" id="PS50165"/>
    </source>
</evidence>
<dbReference type="GO" id="GO:0003677">
    <property type="term" value="F:DNA binding"/>
    <property type="evidence" value="ECO:0007669"/>
    <property type="project" value="InterPro"/>
</dbReference>
<reference evidence="4" key="2">
    <citation type="submission" date="2021-04" db="EMBL/GenBank/DDBJ databases">
        <authorList>
            <person name="Gilroy R."/>
        </authorList>
    </citation>
    <scope>NUCLEOTIDE SEQUENCE</scope>
    <source>
        <strain evidence="4">USASDec5-558</strain>
    </source>
</reference>
<dbReference type="SMART" id="SM00278">
    <property type="entry name" value="HhH1"/>
    <property type="match status" value="2"/>
</dbReference>
<keyword evidence="1" id="KW-0227">DNA damage</keyword>
<dbReference type="FunFam" id="1.10.150.20:FF:000005">
    <property type="entry name" value="UvrABC system protein C"/>
    <property type="match status" value="1"/>
</dbReference>
<dbReference type="FunFam" id="3.30.420.340:FF:000001">
    <property type="entry name" value="UvrABC system protein C"/>
    <property type="match status" value="1"/>
</dbReference>
<dbReference type="GO" id="GO:0009380">
    <property type="term" value="C:excinuclease repair complex"/>
    <property type="evidence" value="ECO:0007669"/>
    <property type="project" value="TreeGrafter"/>
</dbReference>
<feature type="compositionally biased region" description="Low complexity" evidence="2">
    <location>
        <begin position="43"/>
        <end position="60"/>
    </location>
</feature>
<dbReference type="Pfam" id="PF14520">
    <property type="entry name" value="HHH_5"/>
    <property type="match status" value="1"/>
</dbReference>
<dbReference type="GO" id="GO:0009381">
    <property type="term" value="F:excinuclease ABC activity"/>
    <property type="evidence" value="ECO:0007669"/>
    <property type="project" value="InterPro"/>
</dbReference>
<sequence length="603" mass="64372">MCCVHVLFIRNGRIFGTRSFFPQHTNAVAWSDSSVATAEVADTETTTAGTGTSTSVGTDTPQLQDALEQNPDIKLAPRALDGQGADDSVSESKLSAPVEILLSFLSQFYLNESHSALIPDEVVVDFAAAEKDAEDKPDASTEVDDGNPVSAGSPASAGAQVEEPQGTVVESTERDSLQAEIQADLQEAQALSRNDIPPLARPAPDLHVSHHRGGGSRRRAAVNALPGQPLNVVSEDADEKIALASQLVAEVKSRGAGAVLSSGMDTVNSASDSSSEVAVSADAADASSAVAANALGQAQAGASGDMGASEDTDAVSTAVEVLREALKARFDKNVRFIRGLRGSKKRFVQLAMTNAQVALRSRLSSSQTAEQRVRAVEQLLGLSNVQRMECYDISHTMGELTVGSCVVFNREGPDSMRYRRYNISGITAGDDFAAMHQVLTRRFRDPDNAELPDLIFIDGGPGQLKQAEEVLTEAFKDARSPMPTIVAVAKGEGRKEGLETLIRAFSHERIHLDLGDPALQLVLHIRDEAHRFAITGHRNRRAKARRSSSLEEIAGVGPKRRQALLQHLGGMQEVKRAGISELAKVPGISRELAQKIYEQLHGA</sequence>
<dbReference type="SUPFAM" id="SSF47781">
    <property type="entry name" value="RuvA domain 2-like"/>
    <property type="match status" value="1"/>
</dbReference>